<dbReference type="EMBL" id="BAAADO010000003">
    <property type="protein sequence ID" value="GAA0492676.1"/>
    <property type="molecule type" value="Genomic_DNA"/>
</dbReference>
<proteinExistence type="predicted"/>
<keyword evidence="3" id="KW-1185">Reference proteome</keyword>
<dbReference type="Proteomes" id="UP001500880">
    <property type="component" value="Unassembled WGS sequence"/>
</dbReference>
<name>A0ABP3L3L0_9BACI</name>
<organism evidence="2 3">
    <name type="scientific">Salinibacillus aidingensis</name>
    <dbReference type="NCBI Taxonomy" id="237684"/>
    <lineage>
        <taxon>Bacteria</taxon>
        <taxon>Bacillati</taxon>
        <taxon>Bacillota</taxon>
        <taxon>Bacilli</taxon>
        <taxon>Bacillales</taxon>
        <taxon>Bacillaceae</taxon>
        <taxon>Salinibacillus</taxon>
    </lineage>
</organism>
<keyword evidence="1" id="KW-0472">Membrane</keyword>
<feature type="transmembrane region" description="Helical" evidence="1">
    <location>
        <begin position="7"/>
        <end position="27"/>
    </location>
</feature>
<protein>
    <submittedName>
        <fullName evidence="2">Uncharacterized protein</fullName>
    </submittedName>
</protein>
<evidence type="ECO:0000313" key="3">
    <source>
        <dbReference type="Proteomes" id="UP001500880"/>
    </source>
</evidence>
<reference evidence="3" key="1">
    <citation type="journal article" date="2019" name="Int. J. Syst. Evol. Microbiol.">
        <title>The Global Catalogue of Microorganisms (GCM) 10K type strain sequencing project: providing services to taxonomists for standard genome sequencing and annotation.</title>
        <authorList>
            <consortium name="The Broad Institute Genomics Platform"/>
            <consortium name="The Broad Institute Genome Sequencing Center for Infectious Disease"/>
            <person name="Wu L."/>
            <person name="Ma J."/>
        </authorList>
    </citation>
    <scope>NUCLEOTIDE SEQUENCE [LARGE SCALE GENOMIC DNA]</scope>
    <source>
        <strain evidence="3">JCM 12389</strain>
    </source>
</reference>
<keyword evidence="1" id="KW-1133">Transmembrane helix</keyword>
<sequence length="68" mass="7604">MYISFKSVFVSFIGTSIGVILFTILKGLWTDSYDWDQCIAMIIGGLIAHVLLTTLIYWQGKKNAGNDD</sequence>
<comment type="caution">
    <text evidence="2">The sequence shown here is derived from an EMBL/GenBank/DDBJ whole genome shotgun (WGS) entry which is preliminary data.</text>
</comment>
<evidence type="ECO:0000256" key="1">
    <source>
        <dbReference type="SAM" id="Phobius"/>
    </source>
</evidence>
<keyword evidence="1" id="KW-0812">Transmembrane</keyword>
<accession>A0ABP3L3L0</accession>
<gene>
    <name evidence="2" type="ORF">GCM10008986_18810</name>
</gene>
<evidence type="ECO:0000313" key="2">
    <source>
        <dbReference type="EMBL" id="GAA0492676.1"/>
    </source>
</evidence>
<feature type="transmembrane region" description="Helical" evidence="1">
    <location>
        <begin position="39"/>
        <end position="58"/>
    </location>
</feature>